<comment type="caution">
    <text evidence="3">The sequence shown here is derived from an EMBL/GenBank/DDBJ whole genome shotgun (WGS) entry which is preliminary data.</text>
</comment>
<evidence type="ECO:0000313" key="3">
    <source>
        <dbReference type="EMBL" id="MEE1674332.1"/>
    </source>
</evidence>
<reference evidence="3 4" key="2">
    <citation type="submission" date="2023-12" db="EMBL/GenBank/DDBJ databases">
        <authorList>
            <consortium name="Cladostephus spongiosus"/>
            <person name="Lorente B."/>
            <person name="Cabral C."/>
            <person name="Frias J."/>
            <person name="Faria J."/>
            <person name="Toubarro D."/>
        </authorList>
    </citation>
    <scope>NUCLEOTIDE SEQUENCE [LARGE SCALE GENOMIC DNA]</scope>
    <source>
        <strain evidence="3 4">ZMCS4</strain>
    </source>
</reference>
<proteinExistence type="predicted"/>
<dbReference type="EMBL" id="JAYDYW010000007">
    <property type="protein sequence ID" value="MEE1674332.1"/>
    <property type="molecule type" value="Genomic_DNA"/>
</dbReference>
<keyword evidence="3" id="KW-0449">Lipoprotein</keyword>
<dbReference type="PIRSF" id="PIRSF020419">
    <property type="entry name" value="Fe_uptake_reg_CjrA_prd"/>
    <property type="match status" value="1"/>
</dbReference>
<dbReference type="CDD" id="cd14727">
    <property type="entry name" value="ChanN-like"/>
    <property type="match status" value="1"/>
</dbReference>
<dbReference type="InterPro" id="IPR007314">
    <property type="entry name" value="Cofac_haem-bd_dom"/>
</dbReference>
<keyword evidence="1" id="KW-0732">Signal</keyword>
<sequence length="331" mass="37865">MLLRLSGLFLALSFISACSSTSPTEDSAQASSIQLETYYDYVLYNPNDQQIIENTHSLAMQLADSQVVLFGEYHSHPAIHLAQLRLLEALYQQQNQLSLSMEQFNRSQQTVLNSYLTNEIGEEWLIKQTKAWDNYRSDYRPLVEFAKDKQLTVVAANAPREHVRCIGQQGLGYLEGLEESERAKLAQDFTTDDPAYQQRLFGNAHHGDSEQSNNHFFAMLAWDETMAESIVKQLENQSTQQVMHTVGNFHIEQRQGTYSRVEQRLNGQKVSSLVAINHEEFEKLSDQQKQALGDYLIVVKGLPKRYQNKANQLAEFKHIKKQSNKQCKSAN</sequence>
<organism evidence="3 4">
    <name type="scientific">Agarivorans aestuarii</name>
    <dbReference type="NCBI Taxonomy" id="1563703"/>
    <lineage>
        <taxon>Bacteria</taxon>
        <taxon>Pseudomonadati</taxon>
        <taxon>Pseudomonadota</taxon>
        <taxon>Gammaproteobacteria</taxon>
        <taxon>Alteromonadales</taxon>
        <taxon>Alteromonadaceae</taxon>
        <taxon>Agarivorans</taxon>
    </lineage>
</organism>
<evidence type="ECO:0000256" key="1">
    <source>
        <dbReference type="SAM" id="SignalP"/>
    </source>
</evidence>
<evidence type="ECO:0000313" key="4">
    <source>
        <dbReference type="Proteomes" id="UP001310248"/>
    </source>
</evidence>
<dbReference type="Gene3D" id="3.40.50.11550">
    <property type="match status" value="1"/>
</dbReference>
<dbReference type="Pfam" id="PF04187">
    <property type="entry name" value="Cofac_haem_bdg"/>
    <property type="match status" value="1"/>
</dbReference>
<keyword evidence="4" id="KW-1185">Reference proteome</keyword>
<accession>A0ABU7G4J6</accession>
<dbReference type="InterPro" id="IPR016773">
    <property type="entry name" value="Fe3_uptake_reg_CjrA_prd"/>
</dbReference>
<dbReference type="PROSITE" id="PS51257">
    <property type="entry name" value="PROKAR_LIPOPROTEIN"/>
    <property type="match status" value="1"/>
</dbReference>
<name>A0ABU7G4J6_9ALTE</name>
<feature type="domain" description="Haem-binding uptake Tiki superfamily ChaN" evidence="2">
    <location>
        <begin position="59"/>
        <end position="261"/>
    </location>
</feature>
<gene>
    <name evidence="3" type="ORF">SNR37_003769</name>
</gene>
<dbReference type="SUPFAM" id="SSF159501">
    <property type="entry name" value="EreA/ChaN-like"/>
    <property type="match status" value="1"/>
</dbReference>
<feature type="signal peptide" evidence="1">
    <location>
        <begin position="1"/>
        <end position="19"/>
    </location>
</feature>
<dbReference type="Proteomes" id="UP001310248">
    <property type="component" value="Unassembled WGS sequence"/>
</dbReference>
<evidence type="ECO:0000259" key="2">
    <source>
        <dbReference type="Pfam" id="PF04187"/>
    </source>
</evidence>
<reference evidence="4" key="1">
    <citation type="submission" date="2023-07" db="EMBL/GenBank/DDBJ databases">
        <title>Draft genome sequence of Agarivorans aestuarii strain ZMCS4, a CAZymes producing bacteria isolated from the marine brown algae Clodostephus spongiosus.</title>
        <authorList>
            <person name="Lorente B."/>
            <person name="Cabral C."/>
            <person name="Frias J."/>
            <person name="Faria J."/>
            <person name="Toubarro D."/>
        </authorList>
    </citation>
    <scope>NUCLEOTIDE SEQUENCE [LARGE SCALE GENOMIC DNA]</scope>
    <source>
        <strain evidence="4">ZMCS4</strain>
    </source>
</reference>
<protein>
    <submittedName>
        <fullName evidence="3">ChaN family lipoprotein</fullName>
    </submittedName>
</protein>
<dbReference type="RefSeq" id="WP_329775478.1">
    <property type="nucleotide sequence ID" value="NZ_JAYDYW010000007.1"/>
</dbReference>
<feature type="chain" id="PRO_5046434131" evidence="1">
    <location>
        <begin position="20"/>
        <end position="331"/>
    </location>
</feature>